<dbReference type="OrthoDB" id="9805770at2"/>
<evidence type="ECO:0000256" key="9">
    <source>
        <dbReference type="ARBA" id="ARBA00022823"/>
    </source>
</evidence>
<dbReference type="Gene3D" id="3.30.559.10">
    <property type="entry name" value="Chloramphenicol acetyltransferase-like domain"/>
    <property type="match status" value="1"/>
</dbReference>
<dbReference type="AlphaFoldDB" id="A0A839RML0"/>
<protein>
    <recommendedName>
        <fullName evidence="6">Dihydrolipoyllysine-residue succinyltransferase component of 2-oxoglutarate dehydrogenase complex</fullName>
        <ecNumber evidence="5">2.3.1.61</ecNumber>
    </recommendedName>
    <alternativeName>
        <fullName evidence="12">2-oxoglutarate dehydrogenase complex component E2</fullName>
    </alternativeName>
    <alternativeName>
        <fullName evidence="11">Dihydrolipoamide succinyltransferase component of 2-oxoglutarate dehydrogenase complex</fullName>
    </alternativeName>
</protein>
<evidence type="ECO:0000256" key="3">
    <source>
        <dbReference type="ARBA" id="ARBA00005145"/>
    </source>
</evidence>
<keyword evidence="15" id="KW-0670">Pyruvate</keyword>
<keyword evidence="9" id="KW-0450">Lipoyl</keyword>
<organism evidence="15 16">
    <name type="scientific">Hoyosella altamirensis</name>
    <dbReference type="NCBI Taxonomy" id="616997"/>
    <lineage>
        <taxon>Bacteria</taxon>
        <taxon>Bacillati</taxon>
        <taxon>Actinomycetota</taxon>
        <taxon>Actinomycetes</taxon>
        <taxon>Mycobacteriales</taxon>
        <taxon>Hoyosellaceae</taxon>
        <taxon>Hoyosella</taxon>
    </lineage>
</organism>
<keyword evidence="7" id="KW-0816">Tricarboxylic acid cycle</keyword>
<dbReference type="PANTHER" id="PTHR43416">
    <property type="entry name" value="DIHYDROLIPOYLLYSINE-RESIDUE SUCCINYLTRANSFERASE COMPONENT OF 2-OXOGLUTARATE DEHYDROGENASE COMPLEX, MITOCHONDRIAL-RELATED"/>
    <property type="match status" value="1"/>
</dbReference>
<keyword evidence="8 15" id="KW-0808">Transferase</keyword>
<dbReference type="GO" id="GO:0006099">
    <property type="term" value="P:tricarboxylic acid cycle"/>
    <property type="evidence" value="ECO:0007669"/>
    <property type="project" value="UniProtKB-KW"/>
</dbReference>
<evidence type="ECO:0000313" key="15">
    <source>
        <dbReference type="EMBL" id="MBB3037171.1"/>
    </source>
</evidence>
<name>A0A839RML0_9ACTN</name>
<sequence>MVPDRVFQGSNGRKIRGWRKLAGASWGPPKDPQFFGELEIDAGALVAFLQEERARTGAHVTLTHLVGKALAYGLTCVPELNVRITRRKVYPRESVDIFFIVATENGEELTGVKVADVDAQPVADIAAELDARVRSLGTGRDEDFGRSKALMTRLPLPVLRIGLRVAAWATSDRNLDLARLGMRRQAFGSAMVTSVGMWGVGRAFSPLAPYYKVPLLVLVGAVTDRPVAVRGEIVVRPMLTVTATFDHRYADGSHASRLANAVREYCSRPADFDHIQQV</sequence>
<keyword evidence="10 15" id="KW-0012">Acyltransferase</keyword>
<dbReference type="SUPFAM" id="SSF52777">
    <property type="entry name" value="CoA-dependent acyltransferases"/>
    <property type="match status" value="1"/>
</dbReference>
<evidence type="ECO:0000259" key="14">
    <source>
        <dbReference type="Pfam" id="PF00198"/>
    </source>
</evidence>
<evidence type="ECO:0000256" key="6">
    <source>
        <dbReference type="ARBA" id="ARBA00019511"/>
    </source>
</evidence>
<evidence type="ECO:0000256" key="13">
    <source>
        <dbReference type="ARBA" id="ARBA00052761"/>
    </source>
</evidence>
<proteinExistence type="inferred from homology"/>
<comment type="pathway">
    <text evidence="3">Amino-acid degradation; L-lysine degradation via saccharopine pathway; glutaryl-CoA from L-lysine: step 6/6.</text>
</comment>
<dbReference type="RefSeq" id="WP_064438970.1">
    <property type="nucleotide sequence ID" value="NZ_BDDI01000002.1"/>
</dbReference>
<gene>
    <name evidence="15" type="ORF">FHU29_001605</name>
</gene>
<evidence type="ECO:0000256" key="10">
    <source>
        <dbReference type="ARBA" id="ARBA00023315"/>
    </source>
</evidence>
<evidence type="ECO:0000256" key="5">
    <source>
        <dbReference type="ARBA" id="ARBA00012945"/>
    </source>
</evidence>
<comment type="catalytic activity">
    <reaction evidence="13">
        <text>N(6)-[(R)-dihydrolipoyl]-L-lysyl-[protein] + succinyl-CoA = N(6)-[(R)-S(8)-succinyldihydrolipoyl]-L-lysyl-[protein] + CoA</text>
        <dbReference type="Rhea" id="RHEA:15213"/>
        <dbReference type="Rhea" id="RHEA-COMP:10475"/>
        <dbReference type="Rhea" id="RHEA-COMP:20092"/>
        <dbReference type="ChEBI" id="CHEBI:57287"/>
        <dbReference type="ChEBI" id="CHEBI:57292"/>
        <dbReference type="ChEBI" id="CHEBI:83100"/>
        <dbReference type="ChEBI" id="CHEBI:83120"/>
        <dbReference type="EC" id="2.3.1.61"/>
    </reaction>
</comment>
<dbReference type="Proteomes" id="UP000567922">
    <property type="component" value="Unassembled WGS sequence"/>
</dbReference>
<evidence type="ECO:0000313" key="16">
    <source>
        <dbReference type="Proteomes" id="UP000567922"/>
    </source>
</evidence>
<evidence type="ECO:0000256" key="12">
    <source>
        <dbReference type="ARBA" id="ARBA00032406"/>
    </source>
</evidence>
<evidence type="ECO:0000256" key="2">
    <source>
        <dbReference type="ARBA" id="ARBA00004052"/>
    </source>
</evidence>
<dbReference type="Pfam" id="PF00198">
    <property type="entry name" value="2-oxoacid_dh"/>
    <property type="match status" value="2"/>
</dbReference>
<dbReference type="InterPro" id="IPR023213">
    <property type="entry name" value="CAT-like_dom_sf"/>
</dbReference>
<evidence type="ECO:0000256" key="4">
    <source>
        <dbReference type="ARBA" id="ARBA00007317"/>
    </source>
</evidence>
<evidence type="ECO:0000256" key="7">
    <source>
        <dbReference type="ARBA" id="ARBA00022532"/>
    </source>
</evidence>
<comment type="similarity">
    <text evidence="4">Belongs to the 2-oxoacid dehydrogenase family.</text>
</comment>
<comment type="cofactor">
    <cofactor evidence="1">
        <name>(R)-lipoate</name>
        <dbReference type="ChEBI" id="CHEBI:83088"/>
    </cofactor>
</comment>
<reference evidence="15 16" key="1">
    <citation type="submission" date="2020-08" db="EMBL/GenBank/DDBJ databases">
        <title>Sequencing the genomes of 1000 actinobacteria strains.</title>
        <authorList>
            <person name="Klenk H.-P."/>
        </authorList>
    </citation>
    <scope>NUCLEOTIDE SEQUENCE [LARGE SCALE GENOMIC DNA]</scope>
    <source>
        <strain evidence="15 16">DSM 45258</strain>
    </source>
</reference>
<keyword evidence="16" id="KW-1185">Reference proteome</keyword>
<evidence type="ECO:0000256" key="8">
    <source>
        <dbReference type="ARBA" id="ARBA00022679"/>
    </source>
</evidence>
<evidence type="ECO:0000256" key="11">
    <source>
        <dbReference type="ARBA" id="ARBA00030325"/>
    </source>
</evidence>
<accession>A0A839RML0</accession>
<comment type="function">
    <text evidence="2">E2 component of the 2-oxoglutarate dehydrogenase (OGDH) complex which catalyzes the second step in the conversion of 2-oxoglutarate to succinyl-CoA and CO(2).</text>
</comment>
<dbReference type="EMBL" id="JACHWS010000001">
    <property type="protein sequence ID" value="MBB3037171.1"/>
    <property type="molecule type" value="Genomic_DNA"/>
</dbReference>
<dbReference type="EC" id="2.3.1.61" evidence="5"/>
<evidence type="ECO:0000256" key="1">
    <source>
        <dbReference type="ARBA" id="ARBA00001938"/>
    </source>
</evidence>
<feature type="domain" description="2-oxoacid dehydrogenase acyltransferase catalytic" evidence="14">
    <location>
        <begin position="188"/>
        <end position="270"/>
    </location>
</feature>
<feature type="domain" description="2-oxoacid dehydrogenase acyltransferase catalytic" evidence="14">
    <location>
        <begin position="32"/>
        <end position="132"/>
    </location>
</feature>
<dbReference type="InterPro" id="IPR001078">
    <property type="entry name" value="2-oxoacid_DH_actylTfrase"/>
</dbReference>
<comment type="caution">
    <text evidence="15">The sequence shown here is derived from an EMBL/GenBank/DDBJ whole genome shotgun (WGS) entry which is preliminary data.</text>
</comment>
<dbReference type="InterPro" id="IPR050537">
    <property type="entry name" value="2-oxoacid_dehydrogenase"/>
</dbReference>
<dbReference type="PANTHER" id="PTHR43416:SF5">
    <property type="entry name" value="DIHYDROLIPOYLLYSINE-RESIDUE SUCCINYLTRANSFERASE COMPONENT OF 2-OXOGLUTARATE DEHYDROGENASE COMPLEX, MITOCHONDRIAL"/>
    <property type="match status" value="1"/>
</dbReference>
<dbReference type="GO" id="GO:0004149">
    <property type="term" value="F:dihydrolipoyllysine-residue succinyltransferase activity"/>
    <property type="evidence" value="ECO:0007669"/>
    <property type="project" value="UniProtKB-EC"/>
</dbReference>